<dbReference type="GO" id="GO:0003700">
    <property type="term" value="F:DNA-binding transcription factor activity"/>
    <property type="evidence" value="ECO:0007669"/>
    <property type="project" value="InterPro"/>
</dbReference>
<dbReference type="InterPro" id="IPR009061">
    <property type="entry name" value="DNA-bd_dom_put_sf"/>
</dbReference>
<evidence type="ECO:0000256" key="1">
    <source>
        <dbReference type="ARBA" id="ARBA00022491"/>
    </source>
</evidence>
<keyword evidence="2" id="KW-0805">Transcription regulation</keyword>
<organism evidence="6 7">
    <name type="scientific">Fructilactobacillus sanfranciscensis</name>
    <name type="common">Lactobacillus sanfranciscensis</name>
    <dbReference type="NCBI Taxonomy" id="1625"/>
    <lineage>
        <taxon>Bacteria</taxon>
        <taxon>Bacillati</taxon>
        <taxon>Bacillota</taxon>
        <taxon>Bacilli</taxon>
        <taxon>Lactobacillales</taxon>
        <taxon>Lactobacillaceae</taxon>
        <taxon>Fructilactobacillus</taxon>
    </lineage>
</organism>
<reference evidence="6 7" key="1">
    <citation type="submission" date="2018-05" db="EMBL/GenBank/DDBJ databases">
        <title>Lactobacillus sanfranciscensis Ah4 draft denome sequence.</title>
        <authorList>
            <person name="Zhang G."/>
        </authorList>
    </citation>
    <scope>NUCLEOTIDE SEQUENCE [LARGE SCALE GENOMIC DNA]</scope>
    <source>
        <strain evidence="6 7">Ah4</strain>
    </source>
</reference>
<dbReference type="RefSeq" id="WP_103429168.1">
    <property type="nucleotide sequence ID" value="NZ_CP118925.1"/>
</dbReference>
<dbReference type="Proteomes" id="UP000313312">
    <property type="component" value="Unassembled WGS sequence"/>
</dbReference>
<dbReference type="GO" id="GO:0003677">
    <property type="term" value="F:DNA binding"/>
    <property type="evidence" value="ECO:0007669"/>
    <property type="project" value="UniProtKB-KW"/>
</dbReference>
<evidence type="ECO:0000256" key="2">
    <source>
        <dbReference type="ARBA" id="ARBA00023015"/>
    </source>
</evidence>
<proteinExistence type="predicted"/>
<dbReference type="PANTHER" id="PTHR30204">
    <property type="entry name" value="REDOX-CYCLING DRUG-SENSING TRANSCRIPTIONAL ACTIVATOR SOXR"/>
    <property type="match status" value="1"/>
</dbReference>
<keyword evidence="3 6" id="KW-0238">DNA-binding</keyword>
<name>A0A5C4TJ76_FRUSA</name>
<dbReference type="InterPro" id="IPR000551">
    <property type="entry name" value="MerR-type_HTH_dom"/>
</dbReference>
<dbReference type="PANTHER" id="PTHR30204:SF65">
    <property type="entry name" value="HTH-TYPE TRANSCRIPTIONAL REGULATOR TNRA"/>
    <property type="match status" value="1"/>
</dbReference>
<keyword evidence="4" id="KW-0804">Transcription</keyword>
<dbReference type="SUPFAM" id="SSF46955">
    <property type="entry name" value="Putative DNA-binding domain"/>
    <property type="match status" value="1"/>
</dbReference>
<dbReference type="Gene3D" id="1.10.1660.10">
    <property type="match status" value="1"/>
</dbReference>
<evidence type="ECO:0000256" key="4">
    <source>
        <dbReference type="ARBA" id="ARBA00023163"/>
    </source>
</evidence>
<protein>
    <submittedName>
        <fullName evidence="6">MerR family DNA-binding transcriptional regulator</fullName>
    </submittedName>
</protein>
<evidence type="ECO:0000259" key="5">
    <source>
        <dbReference type="PROSITE" id="PS50937"/>
    </source>
</evidence>
<dbReference type="SMART" id="SM00422">
    <property type="entry name" value="HTH_MERR"/>
    <property type="match status" value="1"/>
</dbReference>
<evidence type="ECO:0000256" key="3">
    <source>
        <dbReference type="ARBA" id="ARBA00023125"/>
    </source>
</evidence>
<dbReference type="InterPro" id="IPR047057">
    <property type="entry name" value="MerR_fam"/>
</dbReference>
<dbReference type="AlphaFoldDB" id="A0A5C4TJ76"/>
<sequence>MSEKELRRSMAVLPMGTVMKLTSLTARQIRYYDDCGLVKSKRTESNRRLYSLNNIDRILEVKDYLDEGMNIEQVKRVYEKQRRRLASKNSNQRQTVSDERVREYLRDDIMKAGGFYVDNDPQFKQGYL</sequence>
<dbReference type="EMBL" id="QFCR01000008">
    <property type="protein sequence ID" value="TNK90487.1"/>
    <property type="molecule type" value="Genomic_DNA"/>
</dbReference>
<evidence type="ECO:0000313" key="7">
    <source>
        <dbReference type="Proteomes" id="UP000313312"/>
    </source>
</evidence>
<feature type="domain" description="HTH merR-type" evidence="5">
    <location>
        <begin position="12"/>
        <end position="80"/>
    </location>
</feature>
<keyword evidence="1" id="KW-0678">Repressor</keyword>
<dbReference type="PROSITE" id="PS00552">
    <property type="entry name" value="HTH_MERR_1"/>
    <property type="match status" value="1"/>
</dbReference>
<dbReference type="Pfam" id="PF13411">
    <property type="entry name" value="MerR_1"/>
    <property type="match status" value="1"/>
</dbReference>
<dbReference type="GeneID" id="93160307"/>
<gene>
    <name evidence="6" type="ORF">DID87_03410</name>
</gene>
<accession>A0A5C4TJ76</accession>
<dbReference type="PROSITE" id="PS50937">
    <property type="entry name" value="HTH_MERR_2"/>
    <property type="match status" value="1"/>
</dbReference>
<evidence type="ECO:0000313" key="6">
    <source>
        <dbReference type="EMBL" id="TNK90487.1"/>
    </source>
</evidence>
<comment type="caution">
    <text evidence="6">The sequence shown here is derived from an EMBL/GenBank/DDBJ whole genome shotgun (WGS) entry which is preliminary data.</text>
</comment>